<dbReference type="NCBIfam" id="NF002696">
    <property type="entry name" value="PRK02487.1-5"/>
    <property type="match status" value="1"/>
</dbReference>
<protein>
    <recommendedName>
        <fullName evidence="1">UPF0303 protein ACFFUV_06265</fullName>
    </recommendedName>
</protein>
<comment type="caution">
    <text evidence="2">The sequence shown here is derived from an EMBL/GenBank/DDBJ whole genome shotgun (WGS) entry which is preliminary data.</text>
</comment>
<dbReference type="EMBL" id="JBHMEP010000001">
    <property type="protein sequence ID" value="MFB9134577.1"/>
    <property type="molecule type" value="Genomic_DNA"/>
</dbReference>
<name>A0ABV5HLE0_9VIBR</name>
<evidence type="ECO:0000313" key="2">
    <source>
        <dbReference type="EMBL" id="MFB9134577.1"/>
    </source>
</evidence>
<comment type="similarity">
    <text evidence="1">Belongs to the UPF0303 family.</text>
</comment>
<proteinExistence type="inferred from homology"/>
<dbReference type="RefSeq" id="WP_390190538.1">
    <property type="nucleotide sequence ID" value="NZ_JBHMEP010000001.1"/>
</dbReference>
<dbReference type="Proteomes" id="UP001589645">
    <property type="component" value="Unassembled WGS sequence"/>
</dbReference>
<dbReference type="SUPFAM" id="SSF143744">
    <property type="entry name" value="GlcG-like"/>
    <property type="match status" value="1"/>
</dbReference>
<dbReference type="InterPro" id="IPR005624">
    <property type="entry name" value="PduO/GlcC-like"/>
</dbReference>
<keyword evidence="3" id="KW-1185">Reference proteome</keyword>
<dbReference type="PANTHER" id="PTHR28255">
    <property type="match status" value="1"/>
</dbReference>
<dbReference type="InterPro" id="IPR038084">
    <property type="entry name" value="PduO/GlcC-like_sf"/>
</dbReference>
<dbReference type="PIRSF" id="PIRSF008757">
    <property type="entry name" value="UCP008757"/>
    <property type="match status" value="1"/>
</dbReference>
<dbReference type="PANTHER" id="PTHR28255:SF1">
    <property type="entry name" value="UPF0303 PROTEIN YBR137W"/>
    <property type="match status" value="1"/>
</dbReference>
<evidence type="ECO:0000256" key="1">
    <source>
        <dbReference type="HAMAP-Rule" id="MF_00761"/>
    </source>
</evidence>
<dbReference type="HAMAP" id="MF_00761">
    <property type="entry name" value="UPF0303"/>
    <property type="match status" value="1"/>
</dbReference>
<reference evidence="2 3" key="1">
    <citation type="submission" date="2024-09" db="EMBL/GenBank/DDBJ databases">
        <authorList>
            <person name="Sun Q."/>
            <person name="Mori K."/>
        </authorList>
    </citation>
    <scope>NUCLEOTIDE SEQUENCE [LARGE SCALE GENOMIC DNA]</scope>
    <source>
        <strain evidence="2 3">CECT 8064</strain>
    </source>
</reference>
<dbReference type="Gene3D" id="3.30.450.150">
    <property type="entry name" value="Haem-degrading domain"/>
    <property type="match status" value="1"/>
</dbReference>
<accession>A0ABV5HLE0</accession>
<dbReference type="Pfam" id="PF03928">
    <property type="entry name" value="HbpS-like"/>
    <property type="match status" value="1"/>
</dbReference>
<gene>
    <name evidence="2" type="ORF">ACFFUV_06265</name>
</gene>
<organism evidence="2 3">
    <name type="scientific">Vibrio olivae</name>
    <dbReference type="NCBI Taxonomy" id="1243002"/>
    <lineage>
        <taxon>Bacteria</taxon>
        <taxon>Pseudomonadati</taxon>
        <taxon>Pseudomonadota</taxon>
        <taxon>Gammaproteobacteria</taxon>
        <taxon>Vibrionales</taxon>
        <taxon>Vibrionaceae</taxon>
        <taxon>Vibrio</taxon>
    </lineage>
</organism>
<dbReference type="InterPro" id="IPR010371">
    <property type="entry name" value="YBR137W-like"/>
</dbReference>
<evidence type="ECO:0000313" key="3">
    <source>
        <dbReference type="Proteomes" id="UP001589645"/>
    </source>
</evidence>
<sequence>MANDMLTKLLAQEAELQLTQFNHDIAWQLGCALKLAAEERGAAVTIEIYAFEQVLFSYAMAGTSRDNQDWARRKRQSVLRYGHSSYYLGQYNASKHREFESQPHIDPREYCAHGGAFPIRIQGSGLIGVITVSGLPQEEDHNMVVTALSQHIKAIPSS</sequence>